<dbReference type="InterPro" id="IPR013538">
    <property type="entry name" value="ASHA1/2-like_C"/>
</dbReference>
<name>A0A243QC80_9ACTN</name>
<dbReference type="OrthoDB" id="5185819at2"/>
<comment type="similarity">
    <text evidence="1">Belongs to the AHA1 family.</text>
</comment>
<dbReference type="RefSeq" id="WP_086534792.1">
    <property type="nucleotide sequence ID" value="NZ_NGFO01000007.1"/>
</dbReference>
<organism evidence="3 4">
    <name type="scientific">Gordonia lacunae</name>
    <dbReference type="NCBI Taxonomy" id="417102"/>
    <lineage>
        <taxon>Bacteria</taxon>
        <taxon>Bacillati</taxon>
        <taxon>Actinomycetota</taxon>
        <taxon>Actinomycetes</taxon>
        <taxon>Mycobacteriales</taxon>
        <taxon>Gordoniaceae</taxon>
        <taxon>Gordonia</taxon>
    </lineage>
</organism>
<proteinExistence type="inferred from homology"/>
<evidence type="ECO:0000256" key="1">
    <source>
        <dbReference type="ARBA" id="ARBA00006817"/>
    </source>
</evidence>
<dbReference type="AlphaFoldDB" id="A0A243QC80"/>
<evidence type="ECO:0000313" key="4">
    <source>
        <dbReference type="Proteomes" id="UP000194632"/>
    </source>
</evidence>
<dbReference type="Pfam" id="PF08327">
    <property type="entry name" value="AHSA1"/>
    <property type="match status" value="1"/>
</dbReference>
<dbReference type="SUPFAM" id="SSF55961">
    <property type="entry name" value="Bet v1-like"/>
    <property type="match status" value="1"/>
</dbReference>
<sequence length="146" mass="15914">MTDSTGATLTHTFGASPDAVFDAWTTPALFATWFGGSANEVPTDSVTLDARPGGTWTATMIVGDEVPEFHWRGEYIEVQRPNRLVLTMTDEPGDERERLTADFLAVDAGTEVRFSQTGGNLTDEQYEYAAAGWRAAFETLDSLLGE</sequence>
<protein>
    <recommendedName>
        <fullName evidence="2">Activator of Hsp90 ATPase homologue 1/2-like C-terminal domain-containing protein</fullName>
    </recommendedName>
</protein>
<evidence type="ECO:0000313" key="3">
    <source>
        <dbReference type="EMBL" id="OUC79378.1"/>
    </source>
</evidence>
<comment type="caution">
    <text evidence="3">The sequence shown here is derived from an EMBL/GenBank/DDBJ whole genome shotgun (WGS) entry which is preliminary data.</text>
</comment>
<feature type="domain" description="Activator of Hsp90 ATPase homologue 1/2-like C-terminal" evidence="2">
    <location>
        <begin position="15"/>
        <end position="145"/>
    </location>
</feature>
<accession>A0A243QC80</accession>
<dbReference type="Gene3D" id="3.30.530.20">
    <property type="match status" value="1"/>
</dbReference>
<dbReference type="CDD" id="cd07814">
    <property type="entry name" value="SRPBCC_CalC_Aha1-like"/>
    <property type="match status" value="1"/>
</dbReference>
<evidence type="ECO:0000259" key="2">
    <source>
        <dbReference type="Pfam" id="PF08327"/>
    </source>
</evidence>
<dbReference type="STRING" id="417102.CA982_07920"/>
<dbReference type="EMBL" id="NGFO01000007">
    <property type="protein sequence ID" value="OUC79378.1"/>
    <property type="molecule type" value="Genomic_DNA"/>
</dbReference>
<keyword evidence="4" id="KW-1185">Reference proteome</keyword>
<dbReference type="InterPro" id="IPR023393">
    <property type="entry name" value="START-like_dom_sf"/>
</dbReference>
<reference evidence="3 4" key="1">
    <citation type="submission" date="2017-05" db="EMBL/GenBank/DDBJ databases">
        <title>Biotechnological potential of actinobacteria isolated from South African environments.</title>
        <authorList>
            <person name="Le Roes-Hill M."/>
            <person name="Prins A."/>
            <person name="Durrell K.A."/>
        </authorList>
    </citation>
    <scope>NUCLEOTIDE SEQUENCE [LARGE SCALE GENOMIC DNA]</scope>
    <source>
        <strain evidence="3">BS2</strain>
    </source>
</reference>
<gene>
    <name evidence="3" type="ORF">CA982_07920</name>
</gene>
<dbReference type="Proteomes" id="UP000194632">
    <property type="component" value="Unassembled WGS sequence"/>
</dbReference>